<name>A0A017TE97_9BACT</name>
<dbReference type="STRING" id="1192034.CAP_0731"/>
<dbReference type="AlphaFoldDB" id="A0A017TE97"/>
<protein>
    <submittedName>
        <fullName evidence="1">Uncharacterized protein</fullName>
    </submittedName>
</protein>
<evidence type="ECO:0000313" key="2">
    <source>
        <dbReference type="Proteomes" id="UP000019678"/>
    </source>
</evidence>
<dbReference type="eggNOG" id="COG1572">
    <property type="taxonomic scope" value="Bacteria"/>
</dbReference>
<dbReference type="Proteomes" id="UP000019678">
    <property type="component" value="Unassembled WGS sequence"/>
</dbReference>
<keyword evidence="2" id="KW-1185">Reference proteome</keyword>
<evidence type="ECO:0000313" key="1">
    <source>
        <dbReference type="EMBL" id="EYF07252.1"/>
    </source>
</evidence>
<sequence>MHLSLHLTAARFIPNDTFMRLGVAPAWWRGAGTRSCADAVVLGGSVHDCAFLASGPGKGGDVSGWVLGASWRQGRAGTARGQGDVMVIAALVERFQGSRVGSGGAVAAALAISLAGCGQGAGEVGEVGEEALGEVEQSLVTKCSYLDPGVTPPLPVLVDFARELVITDLKVVEDPCRTTWTTGCASAGAWTFGRLMMDMAGTTAPATFVAEWLHQWETTSFTPTGVAVPPRPGIRPLVIDPWLTASGCAPGTPLTGAGATCTLDLKQAPFRLLAIVNRIDQSGASASGVKHSGEARFVFGFLDAPKGNPLQATVILEYKVPPRRKGVSFSSFDWAKEWHVLSNPSLGPIGAPPYLKHLEGILKDITSPGVMPGARNLGSAIGQVRTNEIDFAGGPWKLREHTLQNVGLGPNAALLKVDTLKLTPDDGLLFSTALDTHLQGLSLGAGSTVLTDYLHTEAPDDVPAGMLAGESSAPFLWDHSAAGTLTVDERHHFGLATCNGCHLDETSTPFVHIAPRPAGVPSALSPFLSTSTVPAGGGAPLFAQSVFDPAGSGTTFMYNEPWRRLCEVTRILNGDPMMYTRENGAH</sequence>
<reference evidence="1 2" key="1">
    <citation type="submission" date="2013-05" db="EMBL/GenBank/DDBJ databases">
        <title>Genome assembly of Chondromyces apiculatus DSM 436.</title>
        <authorList>
            <person name="Sharma G."/>
            <person name="Khatri I."/>
            <person name="Kaur C."/>
            <person name="Mayilraj S."/>
            <person name="Subramanian S."/>
        </authorList>
    </citation>
    <scope>NUCLEOTIDE SEQUENCE [LARGE SCALE GENOMIC DNA]</scope>
    <source>
        <strain evidence="1 2">DSM 436</strain>
    </source>
</reference>
<dbReference type="EMBL" id="ASRX01000011">
    <property type="protein sequence ID" value="EYF07252.1"/>
    <property type="molecule type" value="Genomic_DNA"/>
</dbReference>
<organism evidence="1 2">
    <name type="scientific">Chondromyces apiculatus DSM 436</name>
    <dbReference type="NCBI Taxonomy" id="1192034"/>
    <lineage>
        <taxon>Bacteria</taxon>
        <taxon>Pseudomonadati</taxon>
        <taxon>Myxococcota</taxon>
        <taxon>Polyangia</taxon>
        <taxon>Polyangiales</taxon>
        <taxon>Polyangiaceae</taxon>
        <taxon>Chondromyces</taxon>
    </lineage>
</organism>
<gene>
    <name evidence="1" type="ORF">CAP_0731</name>
</gene>
<proteinExistence type="predicted"/>
<accession>A0A017TE97</accession>
<comment type="caution">
    <text evidence="1">The sequence shown here is derived from an EMBL/GenBank/DDBJ whole genome shotgun (WGS) entry which is preliminary data.</text>
</comment>